<evidence type="ECO:0000256" key="1">
    <source>
        <dbReference type="ARBA" id="ARBA00022741"/>
    </source>
</evidence>
<evidence type="ECO:0000256" key="6">
    <source>
        <dbReference type="PROSITE-ProRule" id="PRU00169"/>
    </source>
</evidence>
<dbReference type="PROSITE" id="PS50045">
    <property type="entry name" value="SIGMA54_INTERACT_4"/>
    <property type="match status" value="1"/>
</dbReference>
<dbReference type="Gene3D" id="1.10.10.60">
    <property type="entry name" value="Homeodomain-like"/>
    <property type="match status" value="1"/>
</dbReference>
<dbReference type="SMART" id="SM00448">
    <property type="entry name" value="REC"/>
    <property type="match status" value="1"/>
</dbReference>
<dbReference type="InterPro" id="IPR058031">
    <property type="entry name" value="AAA_lid_NorR"/>
</dbReference>
<keyword evidence="1" id="KW-0547">Nucleotide-binding</keyword>
<dbReference type="EMBL" id="JANKHH010000003">
    <property type="protein sequence ID" value="MCR2833045.1"/>
    <property type="molecule type" value="Genomic_DNA"/>
</dbReference>
<reference evidence="9 10" key="1">
    <citation type="submission" date="2022-08" db="EMBL/GenBank/DDBJ databases">
        <title>Polyphasic taxonomy analysis of Qipengyuania sp.RS5-5.</title>
        <authorList>
            <person name="Xamxidin M."/>
            <person name="Wu M."/>
        </authorList>
    </citation>
    <scope>NUCLEOTIDE SEQUENCE [LARGE SCALE GENOMIC DNA]</scope>
    <source>
        <strain evidence="9 10">RS5-5</strain>
    </source>
</reference>
<keyword evidence="4" id="KW-0805">Transcription regulation</keyword>
<dbReference type="InterPro" id="IPR001789">
    <property type="entry name" value="Sig_transdc_resp-reg_receiver"/>
</dbReference>
<evidence type="ECO:0000259" key="8">
    <source>
        <dbReference type="PROSITE" id="PS50110"/>
    </source>
</evidence>
<name>A0ABT1XN23_9SPHN</name>
<organism evidence="9 10">
    <name type="scientific">Parerythrobacter lacustris</name>
    <dbReference type="NCBI Taxonomy" id="2969984"/>
    <lineage>
        <taxon>Bacteria</taxon>
        <taxon>Pseudomonadati</taxon>
        <taxon>Pseudomonadota</taxon>
        <taxon>Alphaproteobacteria</taxon>
        <taxon>Sphingomonadales</taxon>
        <taxon>Erythrobacteraceae</taxon>
        <taxon>Parerythrobacter</taxon>
    </lineage>
</organism>
<evidence type="ECO:0000313" key="10">
    <source>
        <dbReference type="Proteomes" id="UP001206067"/>
    </source>
</evidence>
<dbReference type="InterPro" id="IPR002197">
    <property type="entry name" value="HTH_Fis"/>
</dbReference>
<sequence>MTNVQVVLVEDDEALGQAVLQAMRLEGYDAMLFGDARDALSALDADFPGVVVSDVRLPGLDGIAFFERLQQIDAKLPVIFTTGHGDVPMAVEMLKKGAADFFTKPYATDQLLRAVAAAAEKRTLVIENRRLRSALNARSESRIIGSSQAAETLRSVIAAVAGSNVDALVEGAEGTGKSFVARLLHETGPRARRPFVTIDRAMIAHQDAELLLFGRDPSAGLSRTGMIERANGGTLLLDDLTGVPGPIEARLLSLLENRTIHPQGAERPRKLDLTILATSSGTGFGLDHRMGAVRIVLPRLSARREDIPELFRHFVIDEERKIGSRAPDIGEAVWQHVMSHDWPGNLRELRAFARAFALGLSELTSGNPRSAGSGALSDIVAEFERTVLDEALRRAKGNVDAVAAKLSVPRKTLYDKLARHDLKPRDYR</sequence>
<accession>A0ABT1XN23</accession>
<gene>
    <name evidence="9" type="ORF">NSO95_03735</name>
</gene>
<dbReference type="PRINTS" id="PR01590">
    <property type="entry name" value="HTHFIS"/>
</dbReference>
<comment type="caution">
    <text evidence="9">The sequence shown here is derived from an EMBL/GenBank/DDBJ whole genome shotgun (WGS) entry which is preliminary data.</text>
</comment>
<dbReference type="Proteomes" id="UP001206067">
    <property type="component" value="Unassembled WGS sequence"/>
</dbReference>
<evidence type="ECO:0000313" key="9">
    <source>
        <dbReference type="EMBL" id="MCR2833045.1"/>
    </source>
</evidence>
<evidence type="ECO:0000259" key="7">
    <source>
        <dbReference type="PROSITE" id="PS50045"/>
    </source>
</evidence>
<dbReference type="CDD" id="cd00009">
    <property type="entry name" value="AAA"/>
    <property type="match status" value="1"/>
</dbReference>
<dbReference type="Gene3D" id="1.10.8.60">
    <property type="match status" value="1"/>
</dbReference>
<keyword evidence="3" id="KW-0902">Two-component regulatory system</keyword>
<feature type="domain" description="Sigma-54 factor interaction" evidence="7">
    <location>
        <begin position="143"/>
        <end position="358"/>
    </location>
</feature>
<dbReference type="Pfam" id="PF00158">
    <property type="entry name" value="Sigma54_activat"/>
    <property type="match status" value="1"/>
</dbReference>
<dbReference type="RefSeq" id="WP_257594815.1">
    <property type="nucleotide sequence ID" value="NZ_JANKHH010000003.1"/>
</dbReference>
<dbReference type="InterPro" id="IPR009057">
    <property type="entry name" value="Homeodomain-like_sf"/>
</dbReference>
<dbReference type="Gene3D" id="3.40.50.300">
    <property type="entry name" value="P-loop containing nucleotide triphosphate hydrolases"/>
    <property type="match status" value="1"/>
</dbReference>
<keyword evidence="6" id="KW-0597">Phosphoprotein</keyword>
<feature type="domain" description="Response regulatory" evidence="8">
    <location>
        <begin position="5"/>
        <end position="119"/>
    </location>
</feature>
<dbReference type="SUPFAM" id="SSF52172">
    <property type="entry name" value="CheY-like"/>
    <property type="match status" value="1"/>
</dbReference>
<evidence type="ECO:0000256" key="4">
    <source>
        <dbReference type="ARBA" id="ARBA00023015"/>
    </source>
</evidence>
<dbReference type="SUPFAM" id="SSF46689">
    <property type="entry name" value="Homeodomain-like"/>
    <property type="match status" value="1"/>
</dbReference>
<keyword evidence="5" id="KW-0804">Transcription</keyword>
<proteinExistence type="predicted"/>
<dbReference type="Pfam" id="PF02954">
    <property type="entry name" value="HTH_8"/>
    <property type="match status" value="1"/>
</dbReference>
<dbReference type="SUPFAM" id="SSF52540">
    <property type="entry name" value="P-loop containing nucleoside triphosphate hydrolases"/>
    <property type="match status" value="1"/>
</dbReference>
<evidence type="ECO:0000256" key="3">
    <source>
        <dbReference type="ARBA" id="ARBA00023012"/>
    </source>
</evidence>
<protein>
    <submittedName>
        <fullName evidence="9">Sigma-54 dependent transcriptional regulator</fullName>
    </submittedName>
</protein>
<evidence type="ECO:0000256" key="2">
    <source>
        <dbReference type="ARBA" id="ARBA00022840"/>
    </source>
</evidence>
<keyword evidence="10" id="KW-1185">Reference proteome</keyword>
<dbReference type="PANTHER" id="PTHR32071">
    <property type="entry name" value="TRANSCRIPTIONAL REGULATORY PROTEIN"/>
    <property type="match status" value="1"/>
</dbReference>
<evidence type="ECO:0000256" key="5">
    <source>
        <dbReference type="ARBA" id="ARBA00023163"/>
    </source>
</evidence>
<dbReference type="PROSITE" id="PS50110">
    <property type="entry name" value="RESPONSE_REGULATORY"/>
    <property type="match status" value="1"/>
</dbReference>
<dbReference type="Pfam" id="PF25601">
    <property type="entry name" value="AAA_lid_14"/>
    <property type="match status" value="1"/>
</dbReference>
<dbReference type="InterPro" id="IPR027417">
    <property type="entry name" value="P-loop_NTPase"/>
</dbReference>
<dbReference type="InterPro" id="IPR011006">
    <property type="entry name" value="CheY-like_superfamily"/>
</dbReference>
<dbReference type="PANTHER" id="PTHR32071:SF57">
    <property type="entry name" value="C4-DICARBOXYLATE TRANSPORT TRANSCRIPTIONAL REGULATORY PROTEIN DCTD"/>
    <property type="match status" value="1"/>
</dbReference>
<keyword evidence="2" id="KW-0067">ATP-binding</keyword>
<dbReference type="Pfam" id="PF00072">
    <property type="entry name" value="Response_reg"/>
    <property type="match status" value="1"/>
</dbReference>
<feature type="modified residue" description="4-aspartylphosphate" evidence="6">
    <location>
        <position position="54"/>
    </location>
</feature>
<dbReference type="Gene3D" id="3.40.50.2300">
    <property type="match status" value="1"/>
</dbReference>
<dbReference type="InterPro" id="IPR002078">
    <property type="entry name" value="Sigma_54_int"/>
</dbReference>